<dbReference type="Gene3D" id="3.40.50.360">
    <property type="match status" value="1"/>
</dbReference>
<comment type="cofactor">
    <cofactor evidence="1">
        <name>[4Fe-4S] cluster</name>
        <dbReference type="ChEBI" id="CHEBI:49883"/>
    </cofactor>
</comment>
<feature type="compositionally biased region" description="Acidic residues" evidence="13">
    <location>
        <begin position="311"/>
        <end position="321"/>
    </location>
</feature>
<evidence type="ECO:0000313" key="17">
    <source>
        <dbReference type="Proteomes" id="UP001271007"/>
    </source>
</evidence>
<dbReference type="SFLD" id="SFLDG01071">
    <property type="entry name" value="tRNA_wybutosine-synthesizing"/>
    <property type="match status" value="1"/>
</dbReference>
<evidence type="ECO:0000256" key="8">
    <source>
        <dbReference type="ARBA" id="ARBA00022723"/>
    </source>
</evidence>
<sequence>MAPPNVLSLPEELLLIWHSHRLELLLSAGVLVACVRLAIHWRQTRRKAVLTPPLGTPMDEKVPIVTKNDLLEADHYTPVDFTTPIPRTVAKPGPKRVTGVRKTRATPRLPREDVNVSDITIQPLIFYFSLGGTTKGYAEQLLHLPSPHPSILPPILHDLTELDYDDFFISPPLPPTPNTLYFYTLLIPSYDISTDLDNFLDHLKETHHDFRIDTAPLSGLAGYAVFGFGDREGWPDEKEGFGKDAVAVDRWMARLTGGKRAFPLGVGDVSGDGDGEERLGEWREGVSGILKDLVEGRGLGEGVAGSGEALESGDEDDEGGEDIAGSAATRAKAGSRSRTGDLEDIKPSVPVDFTTTAVAKIKEMVPVNSPTYTSLTKQGYTIVGSHSGVKLCRWTKSALRGRGSCYKFSFYGIASHRCMEATPSLSCSNKCVFCWRHGTNPVSTTWRWKVDDPREIFDGMKEGHYRKIKMLRGVPGVRAERFREGMEVRHCALSLVGEPIFYPRINELLAMLHAERISTFLVCNAQHPDHLAALNHVTQLYVSIDASNAESLKRIDRPLHRDYWERFLRCMDILRAKRFEQRTVFRLTLVKGFNIEEEVDGYAALVERARPSFVEVKGVTYCGTATGKGAGLSMGNVPFYEEITEFVLGLEKALLRRGLDYGIGAEHKHSCCVLLADRGRYFQAGEDGVGRWHTLIDYPAFFECLESGKPFGPEDYIGGPTPEWAAWGNGGFDPRDERVDRKGRPKIES</sequence>
<dbReference type="InterPro" id="IPR058240">
    <property type="entry name" value="rSAM_sf"/>
</dbReference>
<dbReference type="GO" id="GO:0010181">
    <property type="term" value="F:FMN binding"/>
    <property type="evidence" value="ECO:0007669"/>
    <property type="project" value="InterPro"/>
</dbReference>
<dbReference type="GO" id="GO:0051539">
    <property type="term" value="F:4 iron, 4 sulfur cluster binding"/>
    <property type="evidence" value="ECO:0007669"/>
    <property type="project" value="UniProtKB-KW"/>
</dbReference>
<evidence type="ECO:0000256" key="9">
    <source>
        <dbReference type="ARBA" id="ARBA00023004"/>
    </source>
</evidence>
<dbReference type="SUPFAM" id="SSF52218">
    <property type="entry name" value="Flavoproteins"/>
    <property type="match status" value="1"/>
</dbReference>
<keyword evidence="17" id="KW-1185">Reference proteome</keyword>
<dbReference type="SFLD" id="SFLDS00029">
    <property type="entry name" value="Radical_SAM"/>
    <property type="match status" value="1"/>
</dbReference>
<dbReference type="Proteomes" id="UP001271007">
    <property type="component" value="Unassembled WGS sequence"/>
</dbReference>
<evidence type="ECO:0000256" key="11">
    <source>
        <dbReference type="ARBA" id="ARBA00023239"/>
    </source>
</evidence>
<keyword evidence="5" id="KW-0004">4Fe-4S</keyword>
<feature type="region of interest" description="Disordered" evidence="13">
    <location>
        <begin position="723"/>
        <end position="749"/>
    </location>
</feature>
<evidence type="ECO:0000256" key="4">
    <source>
        <dbReference type="ARBA" id="ARBA00012821"/>
    </source>
</evidence>
<keyword evidence="7" id="KW-0819">tRNA processing</keyword>
<evidence type="ECO:0000256" key="3">
    <source>
        <dbReference type="ARBA" id="ARBA00010115"/>
    </source>
</evidence>
<comment type="pathway">
    <text evidence="2">tRNA modification; wybutosine-tRNA(Phe) biosynthesis.</text>
</comment>
<dbReference type="InterPro" id="IPR008254">
    <property type="entry name" value="Flavodoxin/NO_synth"/>
</dbReference>
<dbReference type="PANTHER" id="PTHR13930:SF0">
    <property type="entry name" value="S-ADENOSYL-L-METHIONINE-DEPENDENT TRNA 4-DEMETHYLWYOSINE SYNTHASE TYW1-RELATED"/>
    <property type="match status" value="1"/>
</dbReference>
<dbReference type="InterPro" id="IPR029039">
    <property type="entry name" value="Flavoprotein-like_sf"/>
</dbReference>
<name>A0AAJ0D680_9PEZI</name>
<dbReference type="PROSITE" id="PS51918">
    <property type="entry name" value="RADICAL_SAM"/>
    <property type="match status" value="1"/>
</dbReference>
<reference evidence="16" key="1">
    <citation type="submission" date="2023-04" db="EMBL/GenBank/DDBJ databases">
        <title>Black Yeasts Isolated from many extreme environments.</title>
        <authorList>
            <person name="Coleine C."/>
            <person name="Stajich J.E."/>
            <person name="Selbmann L."/>
        </authorList>
    </citation>
    <scope>NUCLEOTIDE SEQUENCE</scope>
    <source>
        <strain evidence="16">CCFEE 5312</strain>
    </source>
</reference>
<evidence type="ECO:0000256" key="10">
    <source>
        <dbReference type="ARBA" id="ARBA00023014"/>
    </source>
</evidence>
<dbReference type="SUPFAM" id="SSF102114">
    <property type="entry name" value="Radical SAM enzymes"/>
    <property type="match status" value="1"/>
</dbReference>
<gene>
    <name evidence="16" type="primary">YPO7</name>
    <name evidence="16" type="ORF">LTR09_011528</name>
</gene>
<evidence type="ECO:0000256" key="12">
    <source>
        <dbReference type="ARBA" id="ARBA00049466"/>
    </source>
</evidence>
<evidence type="ECO:0000259" key="15">
    <source>
        <dbReference type="PROSITE" id="PS51918"/>
    </source>
</evidence>
<keyword evidence="9" id="KW-0408">Iron</keyword>
<evidence type="ECO:0000256" key="5">
    <source>
        <dbReference type="ARBA" id="ARBA00022485"/>
    </source>
</evidence>
<dbReference type="PANTHER" id="PTHR13930">
    <property type="entry name" value="S-ADENOSYL-L-METHIONINE-DEPENDENT TRNA 4-DEMETHYLWYOSINE SYNTHASE"/>
    <property type="match status" value="1"/>
</dbReference>
<evidence type="ECO:0000259" key="14">
    <source>
        <dbReference type="PROSITE" id="PS50902"/>
    </source>
</evidence>
<keyword evidence="10" id="KW-0411">Iron-sulfur</keyword>
<dbReference type="InterPro" id="IPR013785">
    <property type="entry name" value="Aldolase_TIM"/>
</dbReference>
<evidence type="ECO:0000256" key="1">
    <source>
        <dbReference type="ARBA" id="ARBA00001966"/>
    </source>
</evidence>
<evidence type="ECO:0000313" key="16">
    <source>
        <dbReference type="EMBL" id="KAK3047014.1"/>
    </source>
</evidence>
<dbReference type="GO" id="GO:0046872">
    <property type="term" value="F:metal ion binding"/>
    <property type="evidence" value="ECO:0007669"/>
    <property type="project" value="UniProtKB-KW"/>
</dbReference>
<dbReference type="InterPro" id="IPR013917">
    <property type="entry name" value="tRNA_wybutosine-synth"/>
</dbReference>
<comment type="caution">
    <text evidence="16">The sequence shown here is derived from an EMBL/GenBank/DDBJ whole genome shotgun (WGS) entry which is preliminary data.</text>
</comment>
<feature type="compositionally biased region" description="Basic and acidic residues" evidence="13">
    <location>
        <begin position="733"/>
        <end position="749"/>
    </location>
</feature>
<proteinExistence type="inferred from homology"/>
<accession>A0AAJ0D680</accession>
<dbReference type="EMBL" id="JAWDJX010000070">
    <property type="protein sequence ID" value="KAK3047014.1"/>
    <property type="molecule type" value="Genomic_DNA"/>
</dbReference>
<keyword evidence="8" id="KW-0479">Metal-binding</keyword>
<keyword evidence="11 16" id="KW-0456">Lyase</keyword>
<dbReference type="Pfam" id="PF08608">
    <property type="entry name" value="Wyosine_form"/>
    <property type="match status" value="1"/>
</dbReference>
<evidence type="ECO:0000256" key="7">
    <source>
        <dbReference type="ARBA" id="ARBA00022694"/>
    </source>
</evidence>
<evidence type="ECO:0000256" key="13">
    <source>
        <dbReference type="SAM" id="MobiDB-lite"/>
    </source>
</evidence>
<dbReference type="GO" id="GO:0031591">
    <property type="term" value="P:wybutosine biosynthetic process"/>
    <property type="evidence" value="ECO:0007669"/>
    <property type="project" value="TreeGrafter"/>
</dbReference>
<feature type="region of interest" description="Disordered" evidence="13">
    <location>
        <begin position="301"/>
        <end position="343"/>
    </location>
</feature>
<comment type="catalytic activity">
    <reaction evidence="12">
        <text>N(1)-methylguanosine(37) in tRNA(Phe) + pyruvate + S-adenosyl-L-methionine = 4-demethylwyosine(37) in tRNA(Phe) + 5'-deoxyadenosine + L-methionine + CO2 + H2O</text>
        <dbReference type="Rhea" id="RHEA:36347"/>
        <dbReference type="Rhea" id="RHEA-COMP:10164"/>
        <dbReference type="Rhea" id="RHEA-COMP:10165"/>
        <dbReference type="ChEBI" id="CHEBI:15361"/>
        <dbReference type="ChEBI" id="CHEBI:15377"/>
        <dbReference type="ChEBI" id="CHEBI:16526"/>
        <dbReference type="ChEBI" id="CHEBI:17319"/>
        <dbReference type="ChEBI" id="CHEBI:57844"/>
        <dbReference type="ChEBI" id="CHEBI:59789"/>
        <dbReference type="ChEBI" id="CHEBI:64315"/>
        <dbReference type="ChEBI" id="CHEBI:73542"/>
        <dbReference type="EC" id="4.1.3.44"/>
    </reaction>
</comment>
<dbReference type="Gene3D" id="3.20.20.70">
    <property type="entry name" value="Aldolase class I"/>
    <property type="match status" value="1"/>
</dbReference>
<dbReference type="Pfam" id="PF04055">
    <property type="entry name" value="Radical_SAM"/>
    <property type="match status" value="1"/>
</dbReference>
<dbReference type="PROSITE" id="PS50902">
    <property type="entry name" value="FLAVODOXIN_LIKE"/>
    <property type="match status" value="1"/>
</dbReference>
<feature type="domain" description="Flavodoxin-like" evidence="14">
    <location>
        <begin position="123"/>
        <end position="287"/>
    </location>
</feature>
<keyword evidence="6" id="KW-0949">S-adenosyl-L-methionine</keyword>
<dbReference type="SFLD" id="SFLDF00284">
    <property type="entry name" value="tRNA_wybutosine-synthesizing"/>
    <property type="match status" value="1"/>
</dbReference>
<dbReference type="EC" id="4.1.3.44" evidence="4"/>
<comment type="similarity">
    <text evidence="3">Belongs to the TYW1 family.</text>
</comment>
<feature type="domain" description="Radical SAM core" evidence="15">
    <location>
        <begin position="411"/>
        <end position="660"/>
    </location>
</feature>
<dbReference type="CDD" id="cd01335">
    <property type="entry name" value="Radical_SAM"/>
    <property type="match status" value="1"/>
</dbReference>
<dbReference type="AlphaFoldDB" id="A0AAJ0D680"/>
<evidence type="ECO:0000256" key="6">
    <source>
        <dbReference type="ARBA" id="ARBA00022691"/>
    </source>
</evidence>
<dbReference type="InterPro" id="IPR034556">
    <property type="entry name" value="tRNA_wybutosine-synthase"/>
</dbReference>
<organism evidence="16 17">
    <name type="scientific">Extremus antarcticus</name>
    <dbReference type="NCBI Taxonomy" id="702011"/>
    <lineage>
        <taxon>Eukaryota</taxon>
        <taxon>Fungi</taxon>
        <taxon>Dikarya</taxon>
        <taxon>Ascomycota</taxon>
        <taxon>Pezizomycotina</taxon>
        <taxon>Dothideomycetes</taxon>
        <taxon>Dothideomycetidae</taxon>
        <taxon>Mycosphaerellales</taxon>
        <taxon>Extremaceae</taxon>
        <taxon>Extremus</taxon>
    </lineage>
</organism>
<protein>
    <recommendedName>
        <fullName evidence="4">tRNA 4-demethylwyosine synthase (AdoMet-dependent)</fullName>
        <ecNumber evidence="4">4.1.3.44</ecNumber>
    </recommendedName>
</protein>
<evidence type="ECO:0000256" key="2">
    <source>
        <dbReference type="ARBA" id="ARBA00004797"/>
    </source>
</evidence>
<dbReference type="InterPro" id="IPR007197">
    <property type="entry name" value="rSAM"/>
</dbReference>
<dbReference type="GO" id="GO:0102521">
    <property type="term" value="F:tRNA-4-demethylwyosine synthase activity"/>
    <property type="evidence" value="ECO:0007669"/>
    <property type="project" value="UniProtKB-EC"/>
</dbReference>